<comment type="caution">
    <text evidence="1">The sequence shown here is derived from an EMBL/GenBank/DDBJ whole genome shotgun (WGS) entry which is preliminary data.</text>
</comment>
<evidence type="ECO:0000313" key="1">
    <source>
        <dbReference type="EMBL" id="OGD88939.1"/>
    </source>
</evidence>
<dbReference type="Pfam" id="PF12686">
    <property type="entry name" value="DUF3800"/>
    <property type="match status" value="1"/>
</dbReference>
<organism evidence="1 2">
    <name type="scientific">Candidatus Curtissbacteria bacterium RIFCSPHIGHO2_02_FULL_40_16b</name>
    <dbReference type="NCBI Taxonomy" id="1797714"/>
    <lineage>
        <taxon>Bacteria</taxon>
        <taxon>Candidatus Curtissiibacteriota</taxon>
    </lineage>
</organism>
<name>A0A1F5GAS0_9BACT</name>
<evidence type="ECO:0008006" key="3">
    <source>
        <dbReference type="Google" id="ProtNLM"/>
    </source>
</evidence>
<sequence>MVIFIDESGTHKQSDHASNALVYVEVKNLETFENKMLKLLNKLDLKTFHWADHGWKVRNKFLEQVNDLSFTFKIGIFKNPVKTHEMTETVFQHLITEGKITSIYIDGKKPKWYERRLKKVLRDKRISVKKLRTVRKGSAPIGLQLADALAGLVRYYFDNPDRKDAKKWFNKFQKDKKLSSQFILT</sequence>
<protein>
    <recommendedName>
        <fullName evidence="3">DUF3800 domain-containing protein</fullName>
    </recommendedName>
</protein>
<reference evidence="1 2" key="1">
    <citation type="journal article" date="2016" name="Nat. Commun.">
        <title>Thousands of microbial genomes shed light on interconnected biogeochemical processes in an aquifer system.</title>
        <authorList>
            <person name="Anantharaman K."/>
            <person name="Brown C.T."/>
            <person name="Hug L.A."/>
            <person name="Sharon I."/>
            <person name="Castelle C.J."/>
            <person name="Probst A.J."/>
            <person name="Thomas B.C."/>
            <person name="Singh A."/>
            <person name="Wilkins M.J."/>
            <person name="Karaoz U."/>
            <person name="Brodie E.L."/>
            <person name="Williams K.H."/>
            <person name="Hubbard S.S."/>
            <person name="Banfield J.F."/>
        </authorList>
    </citation>
    <scope>NUCLEOTIDE SEQUENCE [LARGE SCALE GENOMIC DNA]</scope>
</reference>
<gene>
    <name evidence="1" type="ORF">A3D04_01955</name>
</gene>
<dbReference type="Proteomes" id="UP000177369">
    <property type="component" value="Unassembled WGS sequence"/>
</dbReference>
<dbReference type="InterPro" id="IPR024524">
    <property type="entry name" value="DUF3800"/>
</dbReference>
<evidence type="ECO:0000313" key="2">
    <source>
        <dbReference type="Proteomes" id="UP000177369"/>
    </source>
</evidence>
<proteinExistence type="predicted"/>
<dbReference type="AlphaFoldDB" id="A0A1F5GAS0"/>
<dbReference type="EMBL" id="MFBD01000016">
    <property type="protein sequence ID" value="OGD88939.1"/>
    <property type="molecule type" value="Genomic_DNA"/>
</dbReference>
<accession>A0A1F5GAS0</accession>